<dbReference type="AlphaFoldDB" id="A0A366M8Z6"/>
<organism evidence="2 3">
    <name type="scientific">Spongiactinospora rosea</name>
    <dbReference type="NCBI Taxonomy" id="2248750"/>
    <lineage>
        <taxon>Bacteria</taxon>
        <taxon>Bacillati</taxon>
        <taxon>Actinomycetota</taxon>
        <taxon>Actinomycetes</taxon>
        <taxon>Streptosporangiales</taxon>
        <taxon>Streptosporangiaceae</taxon>
        <taxon>Spongiactinospora</taxon>
    </lineage>
</organism>
<reference evidence="2 3" key="1">
    <citation type="submission" date="2018-06" db="EMBL/GenBank/DDBJ databases">
        <title>Sphaerisporangium craniellae sp. nov., isolated from a marine sponge in the South China Sea.</title>
        <authorList>
            <person name="Li L."/>
        </authorList>
    </citation>
    <scope>NUCLEOTIDE SEQUENCE [LARGE SCALE GENOMIC DNA]</scope>
    <source>
        <strain evidence="2 3">LHW63015</strain>
    </source>
</reference>
<dbReference type="Proteomes" id="UP000253303">
    <property type="component" value="Unassembled WGS sequence"/>
</dbReference>
<feature type="region of interest" description="Disordered" evidence="1">
    <location>
        <begin position="1"/>
        <end position="36"/>
    </location>
</feature>
<evidence type="ECO:0000256" key="1">
    <source>
        <dbReference type="SAM" id="MobiDB-lite"/>
    </source>
</evidence>
<proteinExistence type="predicted"/>
<accession>A0A366M8Z6</accession>
<comment type="caution">
    <text evidence="2">The sequence shown here is derived from an EMBL/GenBank/DDBJ whole genome shotgun (WGS) entry which is preliminary data.</text>
</comment>
<name>A0A366M8Z6_9ACTN</name>
<keyword evidence="3" id="KW-1185">Reference proteome</keyword>
<evidence type="ECO:0000313" key="2">
    <source>
        <dbReference type="EMBL" id="RBQ22180.1"/>
    </source>
</evidence>
<gene>
    <name evidence="2" type="ORF">DP939_03025</name>
</gene>
<sequence length="114" mass="12175">MTPSTTPSIPSPGSPEPVEPKGDTIDPRPVPWISATPEAGGERLRLVWWSGVEPCRTLDRVEVEESAAEVKATIYEGPARDAQNVACIEIAVQKTTTVTLKAPLGDRKVVDGAK</sequence>
<protein>
    <submittedName>
        <fullName evidence="2">Uncharacterized protein</fullName>
    </submittedName>
</protein>
<dbReference type="OrthoDB" id="3541529at2"/>
<dbReference type="EMBL" id="QMEY01000001">
    <property type="protein sequence ID" value="RBQ22180.1"/>
    <property type="molecule type" value="Genomic_DNA"/>
</dbReference>
<evidence type="ECO:0000313" key="3">
    <source>
        <dbReference type="Proteomes" id="UP000253303"/>
    </source>
</evidence>